<dbReference type="Proteomes" id="UP000008141">
    <property type="component" value="Unassembled WGS sequence"/>
</dbReference>
<dbReference type="AlphaFoldDB" id="E1ZHN0"/>
<dbReference type="eggNOG" id="KOG4177">
    <property type="taxonomic scope" value="Eukaryota"/>
</dbReference>
<protein>
    <submittedName>
        <fullName evidence="4">Uncharacterized protein</fullName>
    </submittedName>
</protein>
<feature type="repeat" description="ANK" evidence="3">
    <location>
        <begin position="505"/>
        <end position="537"/>
    </location>
</feature>
<dbReference type="InterPro" id="IPR051165">
    <property type="entry name" value="Multifunctional_ANK_Repeat"/>
</dbReference>
<feature type="repeat" description="ANK" evidence="3">
    <location>
        <begin position="428"/>
        <end position="471"/>
    </location>
</feature>
<feature type="repeat" description="ANK" evidence="3">
    <location>
        <begin position="472"/>
        <end position="504"/>
    </location>
</feature>
<feature type="repeat" description="ANK" evidence="3">
    <location>
        <begin position="248"/>
        <end position="280"/>
    </location>
</feature>
<sequence length="753" mass="74862">MPLFGFLASGPSGKLHAAAARGDAAAVRKLLAGGKHPDKLSKDSSSSCALALAAAAGHLGAVDALLEGGANVNQRDGGNDTPLLAAVAAGQVAAAQRLLQAGADPTAAGANHLTCLHKAAAEGQAALVPLLVRAGAALEARAGGGRTPLHVAMQAGSAPAVAALLAAGAAPDSLDSSKLAPLLLAAQWGRVEAIQALVQGGAALLPPACGTTPFHQAAACNQAAAIHALAAAARQLDLTEGPAARNGAGRTALHVAASSAAPDAAAALLRLGAEVDARDRQCQTPLHRVAKCWDREHAEACLGVVEALLEAGADPEAQDKKEASPLSLASARHLEKLAGRLHKAVGKRQEARGALAALFKDLQEHACHGNLEAVRAGLAAAGKDADAVLRMGDSQGATLLHMAASGGHAALCQALASSGADVGARVSDGRTPLHAAAGRSLGRQRPASDEARVATIRALLAAGADAEAAAAAGRTPLMEAAAAGEAMAAKALARVGASLEACTPAGRTALHLAAVERKSWVVEALLEAGASPAAADRDGYTPLHLSYKEGETPIDELVEAAAAAGRLDARTAAGQTTLMLGVADASWAWHWARSLLRPIDLPGADATLADHAGNTALHHCLLGANPDAVGDYDAERIGYALEELLQYGADPDAANQAGQTPRQLAARMGLTAALDKAAAEAAQMWQGQQLAAAVAAAAPGGCVYIAPHVQLGPGYIAAVSAASAQPGQQGAGWAAGQDGAAAAAQLAGKLSLV</sequence>
<evidence type="ECO:0000256" key="3">
    <source>
        <dbReference type="PROSITE-ProRule" id="PRU00023"/>
    </source>
</evidence>
<keyword evidence="1" id="KW-0677">Repeat</keyword>
<dbReference type="Pfam" id="PF00023">
    <property type="entry name" value="Ank"/>
    <property type="match status" value="1"/>
</dbReference>
<dbReference type="KEGG" id="cvr:CHLNCDRAFT_135171"/>
<dbReference type="InParanoid" id="E1ZHN0"/>
<keyword evidence="5" id="KW-1185">Reference proteome</keyword>
<dbReference type="InterPro" id="IPR002110">
    <property type="entry name" value="Ankyrin_rpt"/>
</dbReference>
<dbReference type="OMA" id="ACFKGYN"/>
<accession>E1ZHN0</accession>
<dbReference type="RefSeq" id="XP_005846593.1">
    <property type="nucleotide sequence ID" value="XM_005846531.1"/>
</dbReference>
<evidence type="ECO:0000256" key="2">
    <source>
        <dbReference type="ARBA" id="ARBA00023043"/>
    </source>
</evidence>
<organism evidence="5">
    <name type="scientific">Chlorella variabilis</name>
    <name type="common">Green alga</name>
    <dbReference type="NCBI Taxonomy" id="554065"/>
    <lineage>
        <taxon>Eukaryota</taxon>
        <taxon>Viridiplantae</taxon>
        <taxon>Chlorophyta</taxon>
        <taxon>core chlorophytes</taxon>
        <taxon>Trebouxiophyceae</taxon>
        <taxon>Chlorellales</taxon>
        <taxon>Chlorellaceae</taxon>
        <taxon>Chlorella clade</taxon>
        <taxon>Chlorella</taxon>
    </lineage>
</organism>
<gene>
    <name evidence="4" type="ORF">CHLNCDRAFT_135171</name>
</gene>
<feature type="repeat" description="ANK" evidence="3">
    <location>
        <begin position="111"/>
        <end position="143"/>
    </location>
</feature>
<evidence type="ECO:0000313" key="4">
    <source>
        <dbReference type="EMBL" id="EFN54491.1"/>
    </source>
</evidence>
<dbReference type="PROSITE" id="PS50088">
    <property type="entry name" value="ANK_REPEAT"/>
    <property type="match status" value="10"/>
</dbReference>
<dbReference type="SMART" id="SM00248">
    <property type="entry name" value="ANK"/>
    <property type="match status" value="13"/>
</dbReference>
<dbReference type="Pfam" id="PF12796">
    <property type="entry name" value="Ank_2"/>
    <property type="match status" value="5"/>
</dbReference>
<dbReference type="PRINTS" id="PR01415">
    <property type="entry name" value="ANKYRIN"/>
</dbReference>
<dbReference type="EMBL" id="GL433847">
    <property type="protein sequence ID" value="EFN54491.1"/>
    <property type="molecule type" value="Genomic_DNA"/>
</dbReference>
<feature type="repeat" description="ANK" evidence="3">
    <location>
        <begin position="45"/>
        <end position="77"/>
    </location>
</feature>
<dbReference type="Gene3D" id="1.25.40.20">
    <property type="entry name" value="Ankyrin repeat-containing domain"/>
    <property type="match status" value="7"/>
</dbReference>
<dbReference type="PANTHER" id="PTHR24123">
    <property type="entry name" value="ANKYRIN REPEAT-CONTAINING"/>
    <property type="match status" value="1"/>
</dbReference>
<dbReference type="SUPFAM" id="SSF48403">
    <property type="entry name" value="Ankyrin repeat"/>
    <property type="match status" value="2"/>
</dbReference>
<evidence type="ECO:0000256" key="1">
    <source>
        <dbReference type="ARBA" id="ARBA00022737"/>
    </source>
</evidence>
<keyword evidence="2 3" id="KW-0040">ANK repeat</keyword>
<dbReference type="GeneID" id="17353979"/>
<dbReference type="InterPro" id="IPR036770">
    <property type="entry name" value="Ankyrin_rpt-contain_sf"/>
</dbReference>
<feature type="repeat" description="ANK" evidence="3">
    <location>
        <begin position="144"/>
        <end position="176"/>
    </location>
</feature>
<evidence type="ECO:0000313" key="5">
    <source>
        <dbReference type="Proteomes" id="UP000008141"/>
    </source>
</evidence>
<dbReference type="STRING" id="554065.E1ZHN0"/>
<feature type="repeat" description="ANK" evidence="3">
    <location>
        <begin position="78"/>
        <end position="110"/>
    </location>
</feature>
<dbReference type="OrthoDB" id="9995210at2759"/>
<dbReference type="PROSITE" id="PS50297">
    <property type="entry name" value="ANK_REP_REGION"/>
    <property type="match status" value="6"/>
</dbReference>
<reference evidence="4 5" key="1">
    <citation type="journal article" date="2010" name="Plant Cell">
        <title>The Chlorella variabilis NC64A genome reveals adaptation to photosymbiosis, coevolution with viruses, and cryptic sex.</title>
        <authorList>
            <person name="Blanc G."/>
            <person name="Duncan G."/>
            <person name="Agarkova I."/>
            <person name="Borodovsky M."/>
            <person name="Gurnon J."/>
            <person name="Kuo A."/>
            <person name="Lindquist E."/>
            <person name="Lucas S."/>
            <person name="Pangilinan J."/>
            <person name="Polle J."/>
            <person name="Salamov A."/>
            <person name="Terry A."/>
            <person name="Yamada T."/>
            <person name="Dunigan D.D."/>
            <person name="Grigoriev I.V."/>
            <person name="Claverie J.M."/>
            <person name="Van Etten J.L."/>
        </authorList>
    </citation>
    <scope>NUCLEOTIDE SEQUENCE [LARGE SCALE GENOMIC DNA]</scope>
    <source>
        <strain evidence="4 5">NC64A</strain>
    </source>
</reference>
<proteinExistence type="predicted"/>
<dbReference type="PANTHER" id="PTHR24123:SF33">
    <property type="entry name" value="PROTEIN HOS4"/>
    <property type="match status" value="1"/>
</dbReference>
<name>E1ZHN0_CHLVA</name>
<feature type="repeat" description="ANK" evidence="3">
    <location>
        <begin position="395"/>
        <end position="427"/>
    </location>
</feature>
<feature type="repeat" description="ANK" evidence="3">
    <location>
        <begin position="281"/>
        <end position="320"/>
    </location>
</feature>